<sequence length="611" mass="68112">MAKHIKSLNDVKDILKPNQPKKHHPSPAAWEDQVFYFLLPDRFSNGNETDQNIYDGSQKGKALGSNDDSNESRAWREAGTRFCGGTLRGLKSKLPYLHDLGITALWIGPIFKQVAWLQTYHGYGVQNFLDVDPRFGTREELQDLVEAAHSMERPMFVILDIILNHCGNVFEYKFHDPVYDRGRTYDVKGFYAAEGDASIPLGPADDSHFPNGAIWPAELQDAASFTRQGRINTSGGWDAFPEYLDGDFFDLKDVALGPSNADNFTPTRALQTLCEAYKYWIAFADIDGYRIDTVKHMGDGPTRYFCSVIHEYAQSIGKERFILMGEVTGGSDKAYETVEATGLDAALGIGNVQENLWKVPRGEADPEWYFGMFRNALYLNKGSHTWYRDKVVTMIDDHDQVWRGDNIGKGRFCSAEGGAELVSSAIMLNLCTLGVPCIYYGTEQAFDGSGNGNGADRYIRETMFGGAFGAFRSKDAHFFNERHEVYQAVSEVTKIRAAEIALRRGRQYLRDISDGEDGEHFGPTKKMGGGRIEGVVAWSRLFAGEEVLCAINTDWKHEKTVWVNIDVDVHPPGSKMQYLSPANGGTVGVEFKAGRSAVKIKVPQGGFVILK</sequence>
<evidence type="ECO:0000313" key="2">
    <source>
        <dbReference type="Proteomes" id="UP001172386"/>
    </source>
</evidence>
<proteinExistence type="predicted"/>
<accession>A0ACC3AD57</accession>
<keyword evidence="2" id="KW-1185">Reference proteome</keyword>
<organism evidence="1 2">
    <name type="scientific">Neophaeococcomyces mojaviensis</name>
    <dbReference type="NCBI Taxonomy" id="3383035"/>
    <lineage>
        <taxon>Eukaryota</taxon>
        <taxon>Fungi</taxon>
        <taxon>Dikarya</taxon>
        <taxon>Ascomycota</taxon>
        <taxon>Pezizomycotina</taxon>
        <taxon>Eurotiomycetes</taxon>
        <taxon>Chaetothyriomycetidae</taxon>
        <taxon>Chaetothyriales</taxon>
        <taxon>Chaetothyriales incertae sedis</taxon>
        <taxon>Neophaeococcomyces</taxon>
    </lineage>
</organism>
<reference evidence="1" key="1">
    <citation type="submission" date="2022-10" db="EMBL/GenBank/DDBJ databases">
        <title>Culturing micro-colonial fungi from biological soil crusts in the Mojave desert and describing Neophaeococcomyces mojavensis, and introducing the new genera and species Taxawa tesnikishii.</title>
        <authorList>
            <person name="Kurbessoian T."/>
            <person name="Stajich J.E."/>
        </authorList>
    </citation>
    <scope>NUCLEOTIDE SEQUENCE</scope>
    <source>
        <strain evidence="1">JES_112</strain>
    </source>
</reference>
<dbReference type="Proteomes" id="UP001172386">
    <property type="component" value="Unassembled WGS sequence"/>
</dbReference>
<gene>
    <name evidence="1" type="ORF">H2198_002837</name>
</gene>
<dbReference type="EMBL" id="JAPDRQ010000035">
    <property type="protein sequence ID" value="KAJ9659947.1"/>
    <property type="molecule type" value="Genomic_DNA"/>
</dbReference>
<name>A0ACC3AD57_9EURO</name>
<comment type="caution">
    <text evidence="1">The sequence shown here is derived from an EMBL/GenBank/DDBJ whole genome shotgun (WGS) entry which is preliminary data.</text>
</comment>
<protein>
    <submittedName>
        <fullName evidence="1">Uncharacterized protein</fullName>
    </submittedName>
</protein>
<evidence type="ECO:0000313" key="1">
    <source>
        <dbReference type="EMBL" id="KAJ9659947.1"/>
    </source>
</evidence>